<dbReference type="Gene3D" id="1.20.1250.20">
    <property type="entry name" value="MFS general substrate transporter like domains"/>
    <property type="match status" value="1"/>
</dbReference>
<reference evidence="8" key="1">
    <citation type="submission" date="2023-02" db="EMBL/GenBank/DDBJ databases">
        <title>Identification and recombinant expression of a fungal hydrolase from Papiliotrema laurentii that hydrolyzes apple cutin and clears colloidal polyester polyurethane.</title>
        <authorList>
            <consortium name="DOE Joint Genome Institute"/>
            <person name="Roman V.A."/>
            <person name="Bojanowski C."/>
            <person name="Crable B.R."/>
            <person name="Wagner D.N."/>
            <person name="Hung C.S."/>
            <person name="Nadeau L.J."/>
            <person name="Schratz L."/>
            <person name="Haridas S."/>
            <person name="Pangilinan J."/>
            <person name="Lipzen A."/>
            <person name="Na H."/>
            <person name="Yan M."/>
            <person name="Ng V."/>
            <person name="Grigoriev I.V."/>
            <person name="Spatafora J.W."/>
            <person name="Barlow D."/>
            <person name="Biffinger J."/>
            <person name="Kelley-Loughnane N."/>
            <person name="Varaljay V.A."/>
            <person name="Crookes-Goodson W.J."/>
        </authorList>
    </citation>
    <scope>NUCLEOTIDE SEQUENCE</scope>
    <source>
        <strain evidence="8">5307AH</strain>
    </source>
</reference>
<feature type="transmembrane region" description="Helical" evidence="7">
    <location>
        <begin position="115"/>
        <end position="134"/>
    </location>
</feature>
<feature type="transmembrane region" description="Helical" evidence="7">
    <location>
        <begin position="38"/>
        <end position="64"/>
    </location>
</feature>
<evidence type="ECO:0000256" key="2">
    <source>
        <dbReference type="ARBA" id="ARBA00022448"/>
    </source>
</evidence>
<keyword evidence="6 7" id="KW-0472">Membrane</keyword>
<feature type="transmembrane region" description="Helical" evidence="7">
    <location>
        <begin position="214"/>
        <end position="233"/>
    </location>
</feature>
<comment type="caution">
    <text evidence="8">The sequence shown here is derived from an EMBL/GenBank/DDBJ whole genome shotgun (WGS) entry which is preliminary data.</text>
</comment>
<comment type="subcellular location">
    <subcellularLocation>
        <location evidence="1">Cell membrane</location>
        <topology evidence="1">Multi-pass membrane protein</topology>
    </subcellularLocation>
</comment>
<evidence type="ECO:0000256" key="6">
    <source>
        <dbReference type="ARBA" id="ARBA00023136"/>
    </source>
</evidence>
<keyword evidence="5 7" id="KW-1133">Transmembrane helix</keyword>
<feature type="non-terminal residue" evidence="8">
    <location>
        <position position="1"/>
    </location>
</feature>
<dbReference type="AlphaFoldDB" id="A0AAD9FLG9"/>
<keyword evidence="4 7" id="KW-0812">Transmembrane</keyword>
<evidence type="ECO:0000256" key="5">
    <source>
        <dbReference type="ARBA" id="ARBA00022989"/>
    </source>
</evidence>
<organism evidence="8 9">
    <name type="scientific">Papiliotrema laurentii</name>
    <name type="common">Cryptococcus laurentii</name>
    <dbReference type="NCBI Taxonomy" id="5418"/>
    <lineage>
        <taxon>Eukaryota</taxon>
        <taxon>Fungi</taxon>
        <taxon>Dikarya</taxon>
        <taxon>Basidiomycota</taxon>
        <taxon>Agaricomycotina</taxon>
        <taxon>Tremellomycetes</taxon>
        <taxon>Tremellales</taxon>
        <taxon>Rhynchogastremaceae</taxon>
        <taxon>Papiliotrema</taxon>
    </lineage>
</organism>
<evidence type="ECO:0000313" key="9">
    <source>
        <dbReference type="Proteomes" id="UP001182556"/>
    </source>
</evidence>
<dbReference type="PANTHER" id="PTHR23502">
    <property type="entry name" value="MAJOR FACILITATOR SUPERFAMILY"/>
    <property type="match status" value="1"/>
</dbReference>
<dbReference type="PANTHER" id="PTHR23502:SF186">
    <property type="entry name" value="MAJOR FACILITATOR SUPERFAMILY (MFS) PROFILE DOMAIN-CONTAINING PROTEIN"/>
    <property type="match status" value="1"/>
</dbReference>
<feature type="transmembrane region" description="Helical" evidence="7">
    <location>
        <begin position="175"/>
        <end position="194"/>
    </location>
</feature>
<keyword evidence="2" id="KW-0813">Transport</keyword>
<dbReference type="Proteomes" id="UP001182556">
    <property type="component" value="Unassembled WGS sequence"/>
</dbReference>
<evidence type="ECO:0000256" key="1">
    <source>
        <dbReference type="ARBA" id="ARBA00004651"/>
    </source>
</evidence>
<gene>
    <name evidence="8" type="ORF">DB88DRAFT_520198</name>
</gene>
<feature type="transmembrane region" description="Helical" evidence="7">
    <location>
        <begin position="146"/>
        <end position="168"/>
    </location>
</feature>
<keyword evidence="9" id="KW-1185">Reference proteome</keyword>
<dbReference type="GO" id="GO:0005886">
    <property type="term" value="C:plasma membrane"/>
    <property type="evidence" value="ECO:0007669"/>
    <property type="project" value="UniProtKB-SubCell"/>
</dbReference>
<proteinExistence type="predicted"/>
<keyword evidence="3" id="KW-1003">Cell membrane</keyword>
<name>A0AAD9FLG9_PAPLA</name>
<dbReference type="SUPFAM" id="SSF103473">
    <property type="entry name" value="MFS general substrate transporter"/>
    <property type="match status" value="1"/>
</dbReference>
<dbReference type="GO" id="GO:0022857">
    <property type="term" value="F:transmembrane transporter activity"/>
    <property type="evidence" value="ECO:0007669"/>
    <property type="project" value="TreeGrafter"/>
</dbReference>
<protein>
    <submittedName>
        <fullName evidence="8">Major facilitator superfamily domain-containing protein</fullName>
    </submittedName>
</protein>
<feature type="non-terminal residue" evidence="8">
    <location>
        <position position="242"/>
    </location>
</feature>
<evidence type="ECO:0000256" key="7">
    <source>
        <dbReference type="SAM" id="Phobius"/>
    </source>
</evidence>
<evidence type="ECO:0000256" key="4">
    <source>
        <dbReference type="ARBA" id="ARBA00022692"/>
    </source>
</evidence>
<evidence type="ECO:0000313" key="8">
    <source>
        <dbReference type="EMBL" id="KAK1920729.1"/>
    </source>
</evidence>
<feature type="transmembrane region" description="Helical" evidence="7">
    <location>
        <begin position="76"/>
        <end position="95"/>
    </location>
</feature>
<accession>A0AAD9FLG9</accession>
<sequence>ETRDCAWHAWIEKVSVTPKDILVAYLLRPLRMLFTEPMLLVISIFISFVYALLYMLMAALPFIYHELSGLTPVSSSLPMISLFVGVMCGGIFTILDMFRYGKHIRNRTASPEQRLYPMGLGAVLLPVGLFWFAFTGPAQTDSRWGSVIALPSSMYGMIVIFECGIIYLIDMNKSLANSALAANTIMRSLVGGRFPLFTQAMVRNLGYRSTWSMAPLAFTALGLAPIPFIFYRIRPMLRAKSR</sequence>
<dbReference type="InterPro" id="IPR036259">
    <property type="entry name" value="MFS_trans_sf"/>
</dbReference>
<dbReference type="EMBL" id="JAODAN010000013">
    <property type="protein sequence ID" value="KAK1920729.1"/>
    <property type="molecule type" value="Genomic_DNA"/>
</dbReference>
<evidence type="ECO:0000256" key="3">
    <source>
        <dbReference type="ARBA" id="ARBA00022475"/>
    </source>
</evidence>